<protein>
    <submittedName>
        <fullName evidence="3">DUF4956 domain-containing protein</fullName>
    </submittedName>
</protein>
<dbReference type="InterPro" id="IPR032531">
    <property type="entry name" value="DUF4956"/>
</dbReference>
<dbReference type="AlphaFoldDB" id="A0A7H2BKT9"/>
<gene>
    <name evidence="3" type="ORF">IDM48_02285</name>
</gene>
<accession>A0A7H2BKT9</accession>
<keyword evidence="2" id="KW-0472">Membrane</keyword>
<feature type="transmembrane region" description="Helical" evidence="2">
    <location>
        <begin position="31"/>
        <end position="50"/>
    </location>
</feature>
<proteinExistence type="predicted"/>
<reference evidence="3 4" key="1">
    <citation type="submission" date="2020-09" db="EMBL/GenBank/DDBJ databases">
        <title>Investigation of environmental microbe.</title>
        <authorList>
            <person name="Ou Y."/>
            <person name="Kang Q."/>
        </authorList>
    </citation>
    <scope>NUCLEOTIDE SEQUENCE [LARGE SCALE GENOMIC DNA]</scope>
    <source>
        <strain evidence="3 4">KJZ-9</strain>
    </source>
</reference>
<organism evidence="3 4">
    <name type="scientific">Rothia amarae</name>
    <dbReference type="NCBI Taxonomy" id="169480"/>
    <lineage>
        <taxon>Bacteria</taxon>
        <taxon>Bacillati</taxon>
        <taxon>Actinomycetota</taxon>
        <taxon>Actinomycetes</taxon>
        <taxon>Micrococcales</taxon>
        <taxon>Micrococcaceae</taxon>
        <taxon>Rothia</taxon>
    </lineage>
</organism>
<dbReference type="Proteomes" id="UP000516421">
    <property type="component" value="Chromosome"/>
</dbReference>
<sequence>MYLTLAFAALDLAAILALCAMYVRRHRRRDLVVSYLVINVGVFAVTVALANADATSAGMGMGLFGVLSIIRLRSTELDQREVAYFFAALALGLLAGIGLEPVGLAIALMAVLLIAMLAVDSPQVMANLRSQTVTVDRAISDENILRTYLQDQLGYVIETVNILELDLINDKTVADIRFNAGKATVPHTPDHPELYSDQHPLTPNTATLTSPAQHR</sequence>
<keyword evidence="2" id="KW-1133">Transmembrane helix</keyword>
<keyword evidence="2" id="KW-0812">Transmembrane</keyword>
<evidence type="ECO:0000256" key="2">
    <source>
        <dbReference type="SAM" id="Phobius"/>
    </source>
</evidence>
<evidence type="ECO:0000313" key="3">
    <source>
        <dbReference type="EMBL" id="QNV40285.1"/>
    </source>
</evidence>
<dbReference type="RefSeq" id="WP_068169098.1">
    <property type="nucleotide sequence ID" value="NZ_CP061538.1"/>
</dbReference>
<feature type="compositionally biased region" description="Polar residues" evidence="1">
    <location>
        <begin position="199"/>
        <end position="215"/>
    </location>
</feature>
<evidence type="ECO:0000256" key="1">
    <source>
        <dbReference type="SAM" id="MobiDB-lite"/>
    </source>
</evidence>
<evidence type="ECO:0000313" key="4">
    <source>
        <dbReference type="Proteomes" id="UP000516421"/>
    </source>
</evidence>
<feature type="transmembrane region" description="Helical" evidence="2">
    <location>
        <begin position="56"/>
        <end position="72"/>
    </location>
</feature>
<feature type="region of interest" description="Disordered" evidence="1">
    <location>
        <begin position="187"/>
        <end position="215"/>
    </location>
</feature>
<feature type="transmembrane region" description="Helical" evidence="2">
    <location>
        <begin position="84"/>
        <end position="117"/>
    </location>
</feature>
<dbReference type="EMBL" id="CP061538">
    <property type="protein sequence ID" value="QNV40285.1"/>
    <property type="molecule type" value="Genomic_DNA"/>
</dbReference>
<keyword evidence="4" id="KW-1185">Reference proteome</keyword>
<dbReference type="KEGG" id="rama:IDM48_02285"/>
<name>A0A7H2BKT9_9MICC</name>
<dbReference type="Pfam" id="PF16316">
    <property type="entry name" value="DUF4956"/>
    <property type="match status" value="1"/>
</dbReference>
<feature type="transmembrane region" description="Helical" evidence="2">
    <location>
        <begin position="6"/>
        <end position="24"/>
    </location>
</feature>